<sequence length="325" mass="37890">MTIDRELYLIIIFAIYIFQGILLIICNGIVEVVLIKHRHLRRQYIILLAQIFTDILLGLGFCIAGTGRLIIKKSGCFQINRRYCLLLPWSIIITWQVLMFNPYRLISLLFPMRYFENNYSYQIKQIIFYFGSISLFILIGFIFSFRDTESILSGYCWTSDVLQPFFANLNTMIMIVSASLGVILYIIVYLLSRKHVRRIKNIQTEVSLRLFEARQRKLTITMGVSCVFTLIFYVLPKCLKFLILGEDDDPMTYNSQLLRVAVAISCNLNPLTNIAAILIKQDDIACRVKQLFPECFQKFYKCDQVMTCTRRTRSISTLSADPRKY</sequence>
<dbReference type="EMBL" id="CMVM020000247">
    <property type="status" value="NOT_ANNOTATED_CDS"/>
    <property type="molecule type" value="Genomic_DNA"/>
</dbReference>
<keyword evidence="3" id="KW-1185">Reference proteome</keyword>
<protein>
    <recommendedName>
        <fullName evidence="4">G-protein coupled receptors family 1 profile domain-containing protein</fullName>
    </recommendedName>
</protein>
<dbReference type="AlphaFoldDB" id="A0A8R1TZG7"/>
<feature type="transmembrane region" description="Helical" evidence="1">
    <location>
        <begin position="45"/>
        <end position="66"/>
    </location>
</feature>
<dbReference type="CDD" id="cd00637">
    <property type="entry name" value="7tm_classA_rhodopsin-like"/>
    <property type="match status" value="1"/>
</dbReference>
<evidence type="ECO:0000256" key="1">
    <source>
        <dbReference type="SAM" id="Phobius"/>
    </source>
</evidence>
<keyword evidence="1" id="KW-1133">Transmembrane helix</keyword>
<organism evidence="2 3">
    <name type="scientific">Onchocerca volvulus</name>
    <dbReference type="NCBI Taxonomy" id="6282"/>
    <lineage>
        <taxon>Eukaryota</taxon>
        <taxon>Metazoa</taxon>
        <taxon>Ecdysozoa</taxon>
        <taxon>Nematoda</taxon>
        <taxon>Chromadorea</taxon>
        <taxon>Rhabditida</taxon>
        <taxon>Spirurina</taxon>
        <taxon>Spiruromorpha</taxon>
        <taxon>Filarioidea</taxon>
        <taxon>Onchocercidae</taxon>
        <taxon>Onchocerca</taxon>
    </lineage>
</organism>
<feature type="transmembrane region" description="Helical" evidence="1">
    <location>
        <begin position="165"/>
        <end position="191"/>
    </location>
</feature>
<name>A0A8R1TZG7_ONCVO</name>
<evidence type="ECO:0000313" key="3">
    <source>
        <dbReference type="Proteomes" id="UP000024404"/>
    </source>
</evidence>
<proteinExistence type="predicted"/>
<dbReference type="Gene3D" id="1.20.1070.10">
    <property type="entry name" value="Rhodopsin 7-helix transmembrane proteins"/>
    <property type="match status" value="1"/>
</dbReference>
<dbReference type="Proteomes" id="UP000024404">
    <property type="component" value="Unassembled WGS sequence"/>
</dbReference>
<feature type="transmembrane region" description="Helical" evidence="1">
    <location>
        <begin position="86"/>
        <end position="106"/>
    </location>
</feature>
<feature type="transmembrane region" description="Helical" evidence="1">
    <location>
        <begin position="218"/>
        <end position="236"/>
    </location>
</feature>
<dbReference type="EnsemblMetazoa" id="OVOC8260.1">
    <property type="protein sequence ID" value="OVOC8260.1"/>
    <property type="gene ID" value="WBGene00245069"/>
</dbReference>
<dbReference type="OMA" id="CIRRHAV"/>
<reference evidence="3" key="1">
    <citation type="submission" date="2013-10" db="EMBL/GenBank/DDBJ databases">
        <title>Genome sequencing of Onchocerca volvulus.</title>
        <authorList>
            <person name="Cotton J."/>
            <person name="Tsai J."/>
            <person name="Stanley E."/>
            <person name="Tracey A."/>
            <person name="Holroyd N."/>
            <person name="Lustigman S."/>
            <person name="Berriman M."/>
        </authorList>
    </citation>
    <scope>NUCLEOTIDE SEQUENCE</scope>
</reference>
<keyword evidence="1" id="KW-0472">Membrane</keyword>
<reference evidence="2" key="2">
    <citation type="submission" date="2022-06" db="UniProtKB">
        <authorList>
            <consortium name="EnsemblMetazoa"/>
        </authorList>
    </citation>
    <scope>IDENTIFICATION</scope>
</reference>
<dbReference type="SUPFAM" id="SSF81321">
    <property type="entry name" value="Family A G protein-coupled receptor-like"/>
    <property type="match status" value="1"/>
</dbReference>
<accession>A0A8R1TZG7</accession>
<keyword evidence="1" id="KW-0812">Transmembrane</keyword>
<evidence type="ECO:0000313" key="2">
    <source>
        <dbReference type="EnsemblMetazoa" id="OVOC8260.1"/>
    </source>
</evidence>
<feature type="transmembrane region" description="Helical" evidence="1">
    <location>
        <begin position="256"/>
        <end position="279"/>
    </location>
</feature>
<feature type="transmembrane region" description="Helical" evidence="1">
    <location>
        <begin position="6"/>
        <end position="33"/>
    </location>
</feature>
<evidence type="ECO:0008006" key="4">
    <source>
        <dbReference type="Google" id="ProtNLM"/>
    </source>
</evidence>
<feature type="transmembrane region" description="Helical" evidence="1">
    <location>
        <begin position="126"/>
        <end position="145"/>
    </location>
</feature>